<evidence type="ECO:0000313" key="2">
    <source>
        <dbReference type="Proteomes" id="UP001240150"/>
    </source>
</evidence>
<gene>
    <name evidence="1" type="ORF">ACTOB_001359</name>
</gene>
<dbReference type="RefSeq" id="WP_284919199.1">
    <property type="nucleotide sequence ID" value="NZ_CP126980.1"/>
</dbReference>
<dbReference type="Proteomes" id="UP001240150">
    <property type="component" value="Chromosome"/>
</dbReference>
<proteinExistence type="predicted"/>
<keyword evidence="2" id="KW-1185">Reference proteome</keyword>
<evidence type="ECO:0000313" key="1">
    <source>
        <dbReference type="EMBL" id="WIM97805.1"/>
    </source>
</evidence>
<reference evidence="1 2" key="1">
    <citation type="submission" date="2023-06" db="EMBL/GenBank/DDBJ databases">
        <authorList>
            <person name="Yushchuk O."/>
            <person name="Binda E."/>
            <person name="Ruckert-Reed C."/>
            <person name="Fedorenko V."/>
            <person name="Kalinowski J."/>
            <person name="Marinelli F."/>
        </authorList>
    </citation>
    <scope>NUCLEOTIDE SEQUENCE [LARGE SCALE GENOMIC DNA]</scope>
    <source>
        <strain evidence="1 2">NRRL 3884</strain>
    </source>
</reference>
<accession>A0ABY8WLS7</accession>
<organism evidence="1 2">
    <name type="scientific">Actinoplanes oblitus</name>
    <dbReference type="NCBI Taxonomy" id="3040509"/>
    <lineage>
        <taxon>Bacteria</taxon>
        <taxon>Bacillati</taxon>
        <taxon>Actinomycetota</taxon>
        <taxon>Actinomycetes</taxon>
        <taxon>Micromonosporales</taxon>
        <taxon>Micromonosporaceae</taxon>
        <taxon>Actinoplanes</taxon>
    </lineage>
</organism>
<dbReference type="EMBL" id="CP126980">
    <property type="protein sequence ID" value="WIM97805.1"/>
    <property type="molecule type" value="Genomic_DNA"/>
</dbReference>
<sequence length="63" mass="7206">MSLNLADTSEIAVINAADLDPHETITRRLTPPHLRRPRFFRGTRRWTRSRALLVAATWPGGLR</sequence>
<protein>
    <submittedName>
        <fullName evidence="1">Uncharacterized protein</fullName>
    </submittedName>
</protein>
<name>A0ABY8WLS7_9ACTN</name>